<organism evidence="5 6">
    <name type="scientific">Falsiroseomonas selenitidurans</name>
    <dbReference type="NCBI Taxonomy" id="2716335"/>
    <lineage>
        <taxon>Bacteria</taxon>
        <taxon>Pseudomonadati</taxon>
        <taxon>Pseudomonadota</taxon>
        <taxon>Alphaproteobacteria</taxon>
        <taxon>Acetobacterales</taxon>
        <taxon>Roseomonadaceae</taxon>
        <taxon>Falsiroseomonas</taxon>
    </lineage>
</organism>
<dbReference type="InterPro" id="IPR011990">
    <property type="entry name" value="TPR-like_helical_dom_sf"/>
</dbReference>
<dbReference type="InterPro" id="IPR006311">
    <property type="entry name" value="TAT_signal"/>
</dbReference>
<evidence type="ECO:0000256" key="3">
    <source>
        <dbReference type="PROSITE-ProRule" id="PRU00339"/>
    </source>
</evidence>
<keyword evidence="1" id="KW-0677">Repeat</keyword>
<dbReference type="SMART" id="SM00028">
    <property type="entry name" value="TPR"/>
    <property type="match status" value="4"/>
</dbReference>
<dbReference type="RefSeq" id="WP_168027336.1">
    <property type="nucleotide sequence ID" value="NZ_JAAVNE010000002.1"/>
</dbReference>
<keyword evidence="4" id="KW-0732">Signal</keyword>
<dbReference type="InterPro" id="IPR019734">
    <property type="entry name" value="TPR_rpt"/>
</dbReference>
<protein>
    <submittedName>
        <fullName evidence="5">Tetratricopeptide repeat protein</fullName>
    </submittedName>
</protein>
<gene>
    <name evidence="5" type="ORF">HEQ75_02520</name>
</gene>
<evidence type="ECO:0000256" key="2">
    <source>
        <dbReference type="ARBA" id="ARBA00022803"/>
    </source>
</evidence>
<feature type="repeat" description="TPR" evidence="3">
    <location>
        <begin position="189"/>
        <end position="222"/>
    </location>
</feature>
<evidence type="ECO:0000256" key="1">
    <source>
        <dbReference type="ARBA" id="ARBA00022737"/>
    </source>
</evidence>
<dbReference type="PANTHER" id="PTHR44858:SF1">
    <property type="entry name" value="UDP-N-ACETYLGLUCOSAMINE--PEPTIDE N-ACETYLGLUCOSAMINYLTRANSFERASE SPINDLY-RELATED"/>
    <property type="match status" value="1"/>
</dbReference>
<dbReference type="PROSITE" id="PS50005">
    <property type="entry name" value="TPR"/>
    <property type="match status" value="2"/>
</dbReference>
<dbReference type="Proteomes" id="UP000787635">
    <property type="component" value="Unassembled WGS sequence"/>
</dbReference>
<sequence>MRNQTRPALLGACAAAALAVMGAGGWLAIAPRAAQTAQAGVAAGAANRLAEGPEFERCVALLRQDPEAARAHATAWEAEGGGEGARHCHALALLAMGEPARAAQRLETLANRSEAASAARAAVYAQATQAWLMAGDANRAYGAATLALTLAPEDDELLVDRAVALGILGRYREAIQDLDRALGIEAGRAETLVFRAAAHRHLDQVEQAARDIDRALALDPLNAEALLERGILRQLRGDSTGAREDWERAIQLAPNSATADLAAQNLALNEAGPARR</sequence>
<evidence type="ECO:0000313" key="5">
    <source>
        <dbReference type="EMBL" id="NKC29721.1"/>
    </source>
</evidence>
<dbReference type="PANTHER" id="PTHR44858">
    <property type="entry name" value="TETRATRICOPEPTIDE REPEAT PROTEIN 6"/>
    <property type="match status" value="1"/>
</dbReference>
<comment type="caution">
    <text evidence="5">The sequence shown here is derived from an EMBL/GenBank/DDBJ whole genome shotgun (WGS) entry which is preliminary data.</text>
</comment>
<dbReference type="EMBL" id="JAAVNE010000002">
    <property type="protein sequence ID" value="NKC29721.1"/>
    <property type="molecule type" value="Genomic_DNA"/>
</dbReference>
<keyword evidence="6" id="KW-1185">Reference proteome</keyword>
<accession>A0ABX1DXX0</accession>
<evidence type="ECO:0000256" key="4">
    <source>
        <dbReference type="SAM" id="SignalP"/>
    </source>
</evidence>
<reference evidence="5 6" key="1">
    <citation type="submission" date="2020-03" db="EMBL/GenBank/DDBJ databases">
        <title>Roseomonas selenitidurans sp. nov. isolated from urban soil.</title>
        <authorList>
            <person name="Liu H."/>
        </authorList>
    </citation>
    <scope>NUCLEOTIDE SEQUENCE [LARGE SCALE GENOMIC DNA]</scope>
    <source>
        <strain evidence="5 6">BU-1</strain>
    </source>
</reference>
<dbReference type="SUPFAM" id="SSF48452">
    <property type="entry name" value="TPR-like"/>
    <property type="match status" value="1"/>
</dbReference>
<name>A0ABX1DXX0_9PROT</name>
<proteinExistence type="predicted"/>
<evidence type="ECO:0000313" key="6">
    <source>
        <dbReference type="Proteomes" id="UP000787635"/>
    </source>
</evidence>
<dbReference type="Pfam" id="PF13181">
    <property type="entry name" value="TPR_8"/>
    <property type="match status" value="1"/>
</dbReference>
<feature type="chain" id="PRO_5045106765" evidence="4">
    <location>
        <begin position="23"/>
        <end position="276"/>
    </location>
</feature>
<keyword evidence="2 3" id="KW-0802">TPR repeat</keyword>
<feature type="repeat" description="TPR" evidence="3">
    <location>
        <begin position="223"/>
        <end position="256"/>
    </location>
</feature>
<dbReference type="Gene3D" id="1.25.40.10">
    <property type="entry name" value="Tetratricopeptide repeat domain"/>
    <property type="match status" value="2"/>
</dbReference>
<dbReference type="PROSITE" id="PS51318">
    <property type="entry name" value="TAT"/>
    <property type="match status" value="1"/>
</dbReference>
<feature type="signal peptide" evidence="4">
    <location>
        <begin position="1"/>
        <end position="22"/>
    </location>
</feature>
<dbReference type="InterPro" id="IPR050498">
    <property type="entry name" value="Ycf3"/>
</dbReference>